<keyword evidence="2" id="KW-1185">Reference proteome</keyword>
<reference evidence="1 2" key="1">
    <citation type="submission" date="2024-04" db="EMBL/GenBank/DDBJ databases">
        <title>Draft genome sequence of Pseudophaeobacter arcticus NBRC 116598.</title>
        <authorList>
            <person name="Miyakawa T."/>
            <person name="Kusuya Y."/>
            <person name="Miura T."/>
        </authorList>
    </citation>
    <scope>NUCLEOTIDE SEQUENCE [LARGE SCALE GENOMIC DNA]</scope>
    <source>
        <strain evidence="1 2">SU-CL00105</strain>
    </source>
</reference>
<comment type="caution">
    <text evidence="1">The sequence shown here is derived from an EMBL/GenBank/DDBJ whole genome shotgun (WGS) entry which is preliminary data.</text>
</comment>
<sequence>MACRPMPLDFPAIRAAALDLKQYHGFERLLRFLDLGGMITPPSDDPQDWWEPETLTHRADLLGICEIGSDDYAALSAWLAAAAKTPVAQHSSPCPTPAA</sequence>
<protein>
    <submittedName>
        <fullName evidence="1">Uncharacterized protein</fullName>
    </submittedName>
</protein>
<evidence type="ECO:0000313" key="1">
    <source>
        <dbReference type="EMBL" id="GAA6196164.1"/>
    </source>
</evidence>
<evidence type="ECO:0000313" key="2">
    <source>
        <dbReference type="Proteomes" id="UP001441944"/>
    </source>
</evidence>
<organism evidence="1 2">
    <name type="scientific">Pseudophaeobacter arcticus</name>
    <dbReference type="NCBI Taxonomy" id="385492"/>
    <lineage>
        <taxon>Bacteria</taxon>
        <taxon>Pseudomonadati</taxon>
        <taxon>Pseudomonadota</taxon>
        <taxon>Alphaproteobacteria</taxon>
        <taxon>Rhodobacterales</taxon>
        <taxon>Paracoccaceae</taxon>
        <taxon>Pseudophaeobacter</taxon>
    </lineage>
</organism>
<name>A0ABQ0AJZ7_9RHOB</name>
<accession>A0ABQ0AJZ7</accession>
<dbReference type="Proteomes" id="UP001441944">
    <property type="component" value="Unassembled WGS sequence"/>
</dbReference>
<gene>
    <name evidence="1" type="ORF">NBRC116598_16080</name>
</gene>
<dbReference type="EMBL" id="BAABWU010000004">
    <property type="protein sequence ID" value="GAA6196164.1"/>
    <property type="molecule type" value="Genomic_DNA"/>
</dbReference>
<proteinExistence type="predicted"/>